<dbReference type="InterPro" id="IPR029063">
    <property type="entry name" value="SAM-dependent_MTases_sf"/>
</dbReference>
<dbReference type="CDD" id="cd02440">
    <property type="entry name" value="AdoMet_MTases"/>
    <property type="match status" value="1"/>
</dbReference>
<dbReference type="Proteomes" id="UP000886858">
    <property type="component" value="Unassembled WGS sequence"/>
</dbReference>
<dbReference type="AlphaFoldDB" id="A0A9D2L114"/>
<evidence type="ECO:0000313" key="2">
    <source>
        <dbReference type="EMBL" id="HJA92866.1"/>
    </source>
</evidence>
<dbReference type="EMBL" id="DWYY01000074">
    <property type="protein sequence ID" value="HJA92866.1"/>
    <property type="molecule type" value="Genomic_DNA"/>
</dbReference>
<reference evidence="2" key="1">
    <citation type="journal article" date="2021" name="PeerJ">
        <title>Extensive microbial diversity within the chicken gut microbiome revealed by metagenomics and culture.</title>
        <authorList>
            <person name="Gilroy R."/>
            <person name="Ravi A."/>
            <person name="Getino M."/>
            <person name="Pursley I."/>
            <person name="Horton D.L."/>
            <person name="Alikhan N.F."/>
            <person name="Baker D."/>
            <person name="Gharbi K."/>
            <person name="Hall N."/>
            <person name="Watson M."/>
            <person name="Adriaenssens E.M."/>
            <person name="Foster-Nyarko E."/>
            <person name="Jarju S."/>
            <person name="Secka A."/>
            <person name="Antonio M."/>
            <person name="Oren A."/>
            <person name="Chaudhuri R.R."/>
            <person name="La Ragione R."/>
            <person name="Hildebrand F."/>
            <person name="Pallen M.J."/>
        </authorList>
    </citation>
    <scope>NUCLEOTIDE SEQUENCE</scope>
    <source>
        <strain evidence="2">CHK179-7159</strain>
    </source>
</reference>
<dbReference type="SUPFAM" id="SSF53335">
    <property type="entry name" value="S-adenosyl-L-methionine-dependent methyltransferases"/>
    <property type="match status" value="1"/>
</dbReference>
<keyword evidence="2" id="KW-0808">Transferase</keyword>
<proteinExistence type="predicted"/>
<accession>A0A9D2L114</accession>
<reference evidence="2" key="2">
    <citation type="submission" date="2021-04" db="EMBL/GenBank/DDBJ databases">
        <authorList>
            <person name="Gilroy R."/>
        </authorList>
    </citation>
    <scope>NUCLEOTIDE SEQUENCE</scope>
    <source>
        <strain evidence="2">CHK179-7159</strain>
    </source>
</reference>
<dbReference type="GO" id="GO:0032259">
    <property type="term" value="P:methylation"/>
    <property type="evidence" value="ECO:0007669"/>
    <property type="project" value="UniProtKB-KW"/>
</dbReference>
<gene>
    <name evidence="2" type="ORF">H9717_07080</name>
</gene>
<dbReference type="GO" id="GO:0008168">
    <property type="term" value="F:methyltransferase activity"/>
    <property type="evidence" value="ECO:0007669"/>
    <property type="project" value="UniProtKB-KW"/>
</dbReference>
<dbReference type="Gene3D" id="3.40.50.150">
    <property type="entry name" value="Vaccinia Virus protein VP39"/>
    <property type="match status" value="1"/>
</dbReference>
<keyword evidence="2" id="KW-0489">Methyltransferase</keyword>
<evidence type="ECO:0000256" key="1">
    <source>
        <dbReference type="SAM" id="Coils"/>
    </source>
</evidence>
<feature type="coiled-coil region" evidence="1">
    <location>
        <begin position="373"/>
        <end position="411"/>
    </location>
</feature>
<comment type="caution">
    <text evidence="2">The sequence shown here is derived from an EMBL/GenBank/DDBJ whole genome shotgun (WGS) entry which is preliminary data.</text>
</comment>
<organism evidence="2 3">
    <name type="scientific">Candidatus Eisenbergiella merdipullorum</name>
    <dbReference type="NCBI Taxonomy" id="2838553"/>
    <lineage>
        <taxon>Bacteria</taxon>
        <taxon>Bacillati</taxon>
        <taxon>Bacillota</taxon>
        <taxon>Clostridia</taxon>
        <taxon>Lachnospirales</taxon>
        <taxon>Lachnospiraceae</taxon>
        <taxon>Eisenbergiella</taxon>
    </lineage>
</organism>
<keyword evidence="1" id="KW-0175">Coiled coil</keyword>
<sequence length="424" mass="49278">MNKYDFGYEIQKGSTTEWAYNIIGNNAEVLELGPAIGTLAKHLKEEKQCQIDMVEIDAEAGKLAKAFARKACIGEVQGDIEGDEWLKIFKDNNYDYIVLLDVIEHLKNPEKLLKRLNNLLKKDGQLLISTPNIAHNSIIINLINNRFEYTNVGILDNTHLKFFTYYSFCELIHNTGYVISKKDYIQERVGENEISCSYNDVSREVGTYLRERDLADVYQFTFVLKKEGEEDTSDFPQSLSYTGFKFETYCNGKLYSQKFFCGSDLEEDIVLGDVRDCNFRVDPIDTNAIITDISIFDVEKNCPVKIKAMNGGEIDSNKIAFFDEDPQIIVDTTDLGSRIKFRCHFEVINNEAINLFQPLWREVLERRNQVFTMQKEFQKLSDLKEKLSLENDENRLHINQLKKQIEDIENTRLWKLYSKMFHLN</sequence>
<dbReference type="PANTHER" id="PTHR43861">
    <property type="entry name" value="TRANS-ACONITATE 2-METHYLTRANSFERASE-RELATED"/>
    <property type="match status" value="1"/>
</dbReference>
<dbReference type="Pfam" id="PF13489">
    <property type="entry name" value="Methyltransf_23"/>
    <property type="match status" value="1"/>
</dbReference>
<protein>
    <submittedName>
        <fullName evidence="2">Class I SAM-dependent methyltransferase</fullName>
    </submittedName>
</protein>
<evidence type="ECO:0000313" key="3">
    <source>
        <dbReference type="Proteomes" id="UP000886858"/>
    </source>
</evidence>
<name>A0A9D2L114_9FIRM</name>